<keyword evidence="1" id="KW-0732">Signal</keyword>
<gene>
    <name evidence="3" type="ORF">THARTR1_09189</name>
</gene>
<dbReference type="InterPro" id="IPR036928">
    <property type="entry name" value="AS_sf"/>
</dbReference>
<dbReference type="PROSITE" id="PS51257">
    <property type="entry name" value="PROKAR_LIPOPROTEIN"/>
    <property type="match status" value="1"/>
</dbReference>
<dbReference type="SUPFAM" id="SSF75304">
    <property type="entry name" value="Amidase signature (AS) enzymes"/>
    <property type="match status" value="1"/>
</dbReference>
<dbReference type="PANTHER" id="PTHR42678">
    <property type="entry name" value="AMIDASE"/>
    <property type="match status" value="1"/>
</dbReference>
<sequence>MKPHGALATALPVLLCACLSQALSTADTDFPPLLDATLADLRSGLDNNHFTSVDLVHAYIDRISEVNPDLKAVTEINPDALSIALERDTERQTGIDPAKQPLHGIPILLKNNIATDDEMNNTAGSYALLGAKVPHDSTIASKLRKAGAIILGKANLSQWAASREVVLHEGWSAHGGQAVGAYFPKQNPRGSSSGSAIAASLGLAWAAVGTDTGGSILMPGHANNVVGFRPTVGLTSRYLVIPYSLRQDTIGTLTRTVKDAAYLMQAMAGPDKRDNYTDAIPFDTIPDYVAACSNSGLKGKRLGVSRNTMAADIDPSANTDLGAFERALDVLRAAGAEIVDNIDLPCNNAPTDQTKGRRSNPTPDNSIAAAVAAIFAIVGADFLSGLPEKYLGLLKENPNNISSVSDLRDFTRDDPQEGFPRFDTTAWDTYLKLGLNNSDPTYWSNVTAATEFLGPLCFTGALEKYSLDAMVHPTPYSVIMAAGLGLPVVSVPLGRAPDDSPIVPSDRGKLILSAPNGPFGIAFSGPAFSEEKLFAMAYDFEQRTNVRTSIKPFISPKTELADVVRKRCLRDPRGACGKGFQ</sequence>
<feature type="signal peptide" evidence="1">
    <location>
        <begin position="1"/>
        <end position="22"/>
    </location>
</feature>
<dbReference type="OrthoDB" id="566138at2759"/>
<accession>A0A2K0TXC9</accession>
<dbReference type="AlphaFoldDB" id="A0A2K0TXC9"/>
<dbReference type="PANTHER" id="PTHR42678:SF34">
    <property type="entry name" value="OS04G0183300 PROTEIN"/>
    <property type="match status" value="1"/>
</dbReference>
<evidence type="ECO:0000313" key="4">
    <source>
        <dbReference type="Proteomes" id="UP000236290"/>
    </source>
</evidence>
<dbReference type="Proteomes" id="UP000236290">
    <property type="component" value="Unassembled WGS sequence"/>
</dbReference>
<name>A0A2K0TXC9_TRIHA</name>
<dbReference type="InterPro" id="IPR023631">
    <property type="entry name" value="Amidase_dom"/>
</dbReference>
<dbReference type="Gene3D" id="3.90.1300.10">
    <property type="entry name" value="Amidase signature (AS) domain"/>
    <property type="match status" value="1"/>
</dbReference>
<comment type="caution">
    <text evidence="3">The sequence shown here is derived from an EMBL/GenBank/DDBJ whole genome shotgun (WGS) entry which is preliminary data.</text>
</comment>
<reference evidence="3 4" key="1">
    <citation type="submission" date="2017-02" db="EMBL/GenBank/DDBJ databases">
        <title>Genomes of Trichoderma spp. with biocontrol activity.</title>
        <authorList>
            <person name="Gardiner D."/>
            <person name="Kazan K."/>
            <person name="Vos C."/>
            <person name="Harvey P."/>
        </authorList>
    </citation>
    <scope>NUCLEOTIDE SEQUENCE [LARGE SCALE GENOMIC DNA]</scope>
    <source>
        <strain evidence="3 4">Tr1</strain>
    </source>
</reference>
<dbReference type="Pfam" id="PF01425">
    <property type="entry name" value="Amidase"/>
    <property type="match status" value="1"/>
</dbReference>
<feature type="domain" description="Amidase" evidence="2">
    <location>
        <begin position="54"/>
        <end position="340"/>
    </location>
</feature>
<evidence type="ECO:0000259" key="2">
    <source>
        <dbReference type="Pfam" id="PF01425"/>
    </source>
</evidence>
<evidence type="ECO:0000256" key="1">
    <source>
        <dbReference type="SAM" id="SignalP"/>
    </source>
</evidence>
<feature type="chain" id="PRO_5014476739" description="Amidase domain-containing protein" evidence="1">
    <location>
        <begin position="23"/>
        <end position="581"/>
    </location>
</feature>
<protein>
    <recommendedName>
        <fullName evidence="2">Amidase domain-containing protein</fullName>
    </recommendedName>
</protein>
<dbReference type="EMBL" id="MTYI01000165">
    <property type="protein sequence ID" value="PNP50200.1"/>
    <property type="molecule type" value="Genomic_DNA"/>
</dbReference>
<organism evidence="3 4">
    <name type="scientific">Trichoderma harzianum</name>
    <name type="common">Hypocrea lixii</name>
    <dbReference type="NCBI Taxonomy" id="5544"/>
    <lineage>
        <taxon>Eukaryota</taxon>
        <taxon>Fungi</taxon>
        <taxon>Dikarya</taxon>
        <taxon>Ascomycota</taxon>
        <taxon>Pezizomycotina</taxon>
        <taxon>Sordariomycetes</taxon>
        <taxon>Hypocreomycetidae</taxon>
        <taxon>Hypocreales</taxon>
        <taxon>Hypocreaceae</taxon>
        <taxon>Trichoderma</taxon>
    </lineage>
</organism>
<evidence type="ECO:0000313" key="3">
    <source>
        <dbReference type="EMBL" id="PNP50200.1"/>
    </source>
</evidence>
<proteinExistence type="predicted"/>